<protein>
    <submittedName>
        <fullName evidence="1">DUF1636 domain-containing protein</fullName>
    </submittedName>
</protein>
<proteinExistence type="predicted"/>
<dbReference type="EMBL" id="CP049989">
    <property type="protein sequence ID" value="QIM52305.1"/>
    <property type="molecule type" value="Genomic_DNA"/>
</dbReference>
<dbReference type="InterPro" id="IPR012863">
    <property type="entry name" value="DUF1636"/>
</dbReference>
<name>A0A6G8IGX8_9BURK</name>
<sequence length="141" mass="14882">MSELPQPPVADAVITELVVCTTCRPEGDSREAPAAGATLFEAVQHAQFDLPAEALRRVRVRGQACMSACGRACTLALQAPGKPSYLFGDLQPDAATARDALRCAAMHAEAADGQLLRNQRPERLRNGILAKLPPHGAQATG</sequence>
<gene>
    <name evidence="1" type="ORF">G9Q37_09205</name>
</gene>
<keyword evidence="2" id="KW-1185">Reference proteome</keyword>
<dbReference type="AlphaFoldDB" id="A0A6G8IGX8"/>
<evidence type="ECO:0000313" key="1">
    <source>
        <dbReference type="EMBL" id="QIM52305.1"/>
    </source>
</evidence>
<dbReference type="Proteomes" id="UP000503162">
    <property type="component" value="Chromosome"/>
</dbReference>
<dbReference type="RefSeq" id="WP_166226907.1">
    <property type="nucleotide sequence ID" value="NZ_CP049989.1"/>
</dbReference>
<dbReference type="Pfam" id="PF07845">
    <property type="entry name" value="DUF1636"/>
    <property type="match status" value="1"/>
</dbReference>
<organism evidence="1 2">
    <name type="scientific">Hydrogenophaga crocea</name>
    <dbReference type="NCBI Taxonomy" id="2716225"/>
    <lineage>
        <taxon>Bacteria</taxon>
        <taxon>Pseudomonadati</taxon>
        <taxon>Pseudomonadota</taxon>
        <taxon>Betaproteobacteria</taxon>
        <taxon>Burkholderiales</taxon>
        <taxon>Comamonadaceae</taxon>
        <taxon>Hydrogenophaga</taxon>
    </lineage>
</organism>
<dbReference type="KEGG" id="hcz:G9Q37_09205"/>
<reference evidence="1 2" key="1">
    <citation type="submission" date="2020-03" db="EMBL/GenBank/DDBJ databases">
        <title>Hydrogenophaga sp. nov. isolated from cyanobacterial mat.</title>
        <authorList>
            <person name="Thorat V."/>
            <person name="Kirdat K."/>
            <person name="Tiwarekar B."/>
            <person name="Costa E.D."/>
            <person name="Yadav A."/>
        </authorList>
    </citation>
    <scope>NUCLEOTIDE SEQUENCE [LARGE SCALE GENOMIC DNA]</scope>
    <source>
        <strain evidence="1 2">BA0156</strain>
    </source>
</reference>
<evidence type="ECO:0000313" key="2">
    <source>
        <dbReference type="Proteomes" id="UP000503162"/>
    </source>
</evidence>
<accession>A0A6G8IGX8</accession>